<dbReference type="InterPro" id="IPR040161">
    <property type="entry name" value="FB224"/>
</dbReference>
<dbReference type="Pfam" id="PF00646">
    <property type="entry name" value="F-box"/>
    <property type="match status" value="1"/>
</dbReference>
<dbReference type="GO" id="GO:0045087">
    <property type="term" value="P:innate immune response"/>
    <property type="evidence" value="ECO:0007669"/>
    <property type="project" value="TreeGrafter"/>
</dbReference>
<dbReference type="Pfam" id="PF01827">
    <property type="entry name" value="FTH"/>
    <property type="match status" value="1"/>
</dbReference>
<protein>
    <recommendedName>
        <fullName evidence="1">F-box domain-containing protein</fullName>
    </recommendedName>
</protein>
<feature type="domain" description="F-box" evidence="1">
    <location>
        <begin position="74"/>
        <end position="121"/>
    </location>
</feature>
<dbReference type="SMART" id="SM00256">
    <property type="entry name" value="FBOX"/>
    <property type="match status" value="1"/>
</dbReference>
<dbReference type="Pfam" id="PF17906">
    <property type="entry name" value="HTH_48"/>
    <property type="match status" value="1"/>
</dbReference>
<dbReference type="AlphaFoldDB" id="A0A2G5TP08"/>
<dbReference type="EMBL" id="PDUG01000005">
    <property type="protein sequence ID" value="PIC29049.1"/>
    <property type="molecule type" value="Genomic_DNA"/>
</dbReference>
<dbReference type="InterPro" id="IPR041426">
    <property type="entry name" value="Mos1_HTH"/>
</dbReference>
<dbReference type="OrthoDB" id="5859751at2759"/>
<organism evidence="2 3">
    <name type="scientific">Caenorhabditis nigoni</name>
    <dbReference type="NCBI Taxonomy" id="1611254"/>
    <lineage>
        <taxon>Eukaryota</taxon>
        <taxon>Metazoa</taxon>
        <taxon>Ecdysozoa</taxon>
        <taxon>Nematoda</taxon>
        <taxon>Chromadorea</taxon>
        <taxon>Rhabditida</taxon>
        <taxon>Rhabditina</taxon>
        <taxon>Rhabditomorpha</taxon>
        <taxon>Rhabditoidea</taxon>
        <taxon>Rhabditidae</taxon>
        <taxon>Peloderinae</taxon>
        <taxon>Caenorhabditis</taxon>
    </lineage>
</organism>
<reference evidence="3" key="1">
    <citation type="submission" date="2017-10" db="EMBL/GenBank/DDBJ databases">
        <title>Rapid genome shrinkage in a self-fertile nematode reveals novel sperm competition proteins.</title>
        <authorList>
            <person name="Yin D."/>
            <person name="Schwarz E.M."/>
            <person name="Thomas C.G."/>
            <person name="Felde R.L."/>
            <person name="Korf I.F."/>
            <person name="Cutter A.D."/>
            <person name="Schartner C.M."/>
            <person name="Ralston E.J."/>
            <person name="Meyer B.J."/>
            <person name="Haag E.S."/>
        </authorList>
    </citation>
    <scope>NUCLEOTIDE SEQUENCE [LARGE SCALE GENOMIC DNA]</scope>
    <source>
        <strain evidence="3">JU1422</strain>
    </source>
</reference>
<sequence>MENIPEFLKNNDHYLKSCILYEVALKKPIFDSYRSFCDAVGHDAMEYRDFEFWYYRFSQGELDLDYDRSMDPVPKTLMDMPVNLMRKITENLNPFERSSLRSTNRSIKDLTDSLPSVFERINITTRAEKMEWDLNDMRFECNNYGTSCSFSKSKVTKNYEECYMKKSLEYLTPVFKMPNLHVNSLCLYKDEKDVLFGQRRKMTDLDDLLSIPFHVKEVDIDGYDVKRVIHFLSYMTPGHLESIYIGFNRCLNIERENFEAIFETDQFKQAKEVNIDIDVKFSVEDLVNFSHLKRFNCSLESDIEPEDILRILDIVSTFEEFESCQMSFNYHMHRYPIEDVAEKMLNVEIPEENPEEPFNMFTHRFQIPQSNKHLHFAIEDEGHRCFININKIQ</sequence>
<proteinExistence type="predicted"/>
<dbReference type="InterPro" id="IPR002900">
    <property type="entry name" value="DUF38/FTH_CAE_spp"/>
</dbReference>
<accession>A0A2G5TP08</accession>
<evidence type="ECO:0000259" key="1">
    <source>
        <dbReference type="PROSITE" id="PS50181"/>
    </source>
</evidence>
<name>A0A2G5TP08_9PELO</name>
<dbReference type="Proteomes" id="UP000230233">
    <property type="component" value="Chromosome V"/>
</dbReference>
<evidence type="ECO:0000313" key="3">
    <source>
        <dbReference type="Proteomes" id="UP000230233"/>
    </source>
</evidence>
<evidence type="ECO:0000313" key="2">
    <source>
        <dbReference type="EMBL" id="PIC29049.1"/>
    </source>
</evidence>
<dbReference type="PANTHER" id="PTHR23015">
    <property type="entry name" value="UNCHARACTERIZED C.ELEGANS PROTEIN"/>
    <property type="match status" value="1"/>
</dbReference>
<comment type="caution">
    <text evidence="2">The sequence shown here is derived from an EMBL/GenBank/DDBJ whole genome shotgun (WGS) entry which is preliminary data.</text>
</comment>
<dbReference type="CDD" id="cd22150">
    <property type="entry name" value="F-box_CeFBXA-like"/>
    <property type="match status" value="1"/>
</dbReference>
<dbReference type="PANTHER" id="PTHR23015:SF4">
    <property type="entry name" value="DUF38 DOMAIN-CONTAINING PROTEIN-RELATED"/>
    <property type="match status" value="1"/>
</dbReference>
<dbReference type="InterPro" id="IPR001810">
    <property type="entry name" value="F-box_dom"/>
</dbReference>
<keyword evidence="3" id="KW-1185">Reference proteome</keyword>
<gene>
    <name evidence="2" type="primary">Cnig_chr_V.g20764</name>
    <name evidence="2" type="ORF">B9Z55_020764</name>
</gene>
<dbReference type="PROSITE" id="PS50181">
    <property type="entry name" value="FBOX"/>
    <property type="match status" value="1"/>
</dbReference>